<evidence type="ECO:0000256" key="3">
    <source>
        <dbReference type="ARBA" id="ARBA00022729"/>
    </source>
</evidence>
<dbReference type="GO" id="GO:0017064">
    <property type="term" value="F:fatty acid amide hydrolase activity"/>
    <property type="evidence" value="ECO:0007669"/>
    <property type="project" value="InterPro"/>
</dbReference>
<dbReference type="WBParaSite" id="sdigi.contig341.g7583.t1">
    <property type="protein sequence ID" value="sdigi.contig341.g7583.t1"/>
    <property type="gene ID" value="sdigi.contig341.g7583"/>
</dbReference>
<feature type="domain" description="Acid ceramidase N-terminal" evidence="13">
    <location>
        <begin position="24"/>
        <end position="72"/>
    </location>
</feature>
<protein>
    <recommendedName>
        <fullName evidence="9">N-acylethanolamine-hydrolyzing acid amidase</fullName>
        <ecNumber evidence="8">3.5.1.60</ecNumber>
    </recommendedName>
</protein>
<dbReference type="AlphaFoldDB" id="A0A915PUX7"/>
<evidence type="ECO:0000256" key="2">
    <source>
        <dbReference type="ARBA" id="ARBA00005730"/>
    </source>
</evidence>
<evidence type="ECO:0000256" key="1">
    <source>
        <dbReference type="ARBA" id="ARBA00004872"/>
    </source>
</evidence>
<dbReference type="InterPro" id="IPR029132">
    <property type="entry name" value="CBAH/NAAA_C"/>
</dbReference>
<dbReference type="GO" id="GO:0005764">
    <property type="term" value="C:lysosome"/>
    <property type="evidence" value="ECO:0007669"/>
    <property type="project" value="UniProtKB-UniRule"/>
</dbReference>
<evidence type="ECO:0000256" key="11">
    <source>
        <dbReference type="PIRSR" id="PIRSR017632-1"/>
    </source>
</evidence>
<comment type="similarity">
    <text evidence="2 10">Belongs to the acid ceramidase family.</text>
</comment>
<comment type="subunit">
    <text evidence="7">Heterodimer of an alpha and a beta subunit, produced by autocatalytic cleavage.</text>
</comment>
<dbReference type="Gene3D" id="3.60.60.10">
    <property type="entry name" value="Penicillin V Acylase, Chain A"/>
    <property type="match status" value="1"/>
</dbReference>
<evidence type="ECO:0000256" key="4">
    <source>
        <dbReference type="ARBA" id="ARBA00022801"/>
    </source>
</evidence>
<reference evidence="15" key="1">
    <citation type="submission" date="2022-11" db="UniProtKB">
        <authorList>
            <consortium name="WormBaseParasite"/>
        </authorList>
    </citation>
    <scope>IDENTIFICATION</scope>
</reference>
<dbReference type="PIRSF" id="PIRSF017632">
    <property type="entry name" value="Acid_ceramidase-like"/>
    <property type="match status" value="1"/>
</dbReference>
<evidence type="ECO:0000256" key="6">
    <source>
        <dbReference type="ARBA" id="ARBA00023180"/>
    </source>
</evidence>
<accession>A0A915PUX7</accession>
<dbReference type="GO" id="GO:0047412">
    <property type="term" value="F:N-(long-chain-acyl)ethanolamine deacylase activity"/>
    <property type="evidence" value="ECO:0007669"/>
    <property type="project" value="UniProtKB-EC"/>
</dbReference>
<evidence type="ECO:0000313" key="15">
    <source>
        <dbReference type="WBParaSite" id="sdigi.contig341.g7583.t1"/>
    </source>
</evidence>
<dbReference type="InterPro" id="IPR029130">
    <property type="entry name" value="Acid_ceramidase_N"/>
</dbReference>
<name>A0A915PUX7_9BILA</name>
<dbReference type="EC" id="3.5.1.60" evidence="8"/>
<dbReference type="Pfam" id="PF15508">
    <property type="entry name" value="NAAA-beta"/>
    <property type="match status" value="1"/>
</dbReference>
<feature type="domain" description="Choloylglycine hydrolase/NAAA C-terminal" evidence="12">
    <location>
        <begin position="116"/>
        <end position="310"/>
    </location>
</feature>
<evidence type="ECO:0000256" key="7">
    <source>
        <dbReference type="ARBA" id="ARBA00038527"/>
    </source>
</evidence>
<proteinExistence type="inferred from homology"/>
<dbReference type="PANTHER" id="PTHR28583:SF4">
    <property type="entry name" value="N-ACYLETHANOLAMINE-HYDROLYZING ACID AMIDASE"/>
    <property type="match status" value="1"/>
</dbReference>
<evidence type="ECO:0000256" key="10">
    <source>
        <dbReference type="PIRNR" id="PIRNR017632"/>
    </source>
</evidence>
<feature type="active site" description="Nucleophile" evidence="11">
    <location>
        <position position="116"/>
    </location>
</feature>
<keyword evidence="3" id="KW-0732">Signal</keyword>
<evidence type="ECO:0000313" key="14">
    <source>
        <dbReference type="Proteomes" id="UP000887581"/>
    </source>
</evidence>
<dbReference type="Proteomes" id="UP000887581">
    <property type="component" value="Unplaced"/>
</dbReference>
<keyword evidence="14" id="KW-1185">Reference proteome</keyword>
<keyword evidence="6" id="KW-0325">Glycoprotein</keyword>
<evidence type="ECO:0000256" key="5">
    <source>
        <dbReference type="ARBA" id="ARBA00023098"/>
    </source>
</evidence>
<organism evidence="14 15">
    <name type="scientific">Setaria digitata</name>
    <dbReference type="NCBI Taxonomy" id="48799"/>
    <lineage>
        <taxon>Eukaryota</taxon>
        <taxon>Metazoa</taxon>
        <taxon>Ecdysozoa</taxon>
        <taxon>Nematoda</taxon>
        <taxon>Chromadorea</taxon>
        <taxon>Rhabditida</taxon>
        <taxon>Spirurina</taxon>
        <taxon>Spiruromorpha</taxon>
        <taxon>Filarioidea</taxon>
        <taxon>Setariidae</taxon>
        <taxon>Setaria</taxon>
    </lineage>
</organism>
<evidence type="ECO:0000259" key="13">
    <source>
        <dbReference type="Pfam" id="PF15508"/>
    </source>
</evidence>
<comment type="pathway">
    <text evidence="1">Lipid metabolism; fatty acid metabolism.</text>
</comment>
<dbReference type="PANTHER" id="PTHR28583">
    <property type="entry name" value="ACID AMIDASE"/>
    <property type="match status" value="1"/>
</dbReference>
<sequence length="371" mass="42621">MFLIIVRWSFPFFIINLNYGDRIPPRYMIDLDLAPENRWDKIIDDHKELIPAVIDEVNHYVPKFLQPIAWWIDENILLRTLPEQYVREMRGIATRSGLRIGEVIGMNIFILANVGCTSIVAEDRKGRIIHGRNLDYEMSSVLRNLTIIADFTRNGNIIYTAVTFVLQVGLCTGQRPGAFSISLNERLTFVLQVGLCTGQRPGAFSISLNERFSGSYIDTILMELYTRFKRPVTLTIRMVLEEKETFDEAKEILMKEHFVAPSYLIIAGTKIGQACIITRNRWNATDLKCTNAQKGQWFLVETNFDPWKIVKDKRRQIAEKVLQKIGRNSLNCKKVLEVLATHPVKNNLTIFSTVMSPIGQCSLYDSTIIRE</sequence>
<evidence type="ECO:0000256" key="9">
    <source>
        <dbReference type="ARBA" id="ARBA00040404"/>
    </source>
</evidence>
<dbReference type="Pfam" id="PF02275">
    <property type="entry name" value="CBAH"/>
    <property type="match status" value="1"/>
</dbReference>
<keyword evidence="4 10" id="KW-0378">Hydrolase</keyword>
<evidence type="ECO:0000256" key="8">
    <source>
        <dbReference type="ARBA" id="ARBA00039046"/>
    </source>
</evidence>
<dbReference type="GO" id="GO:0006631">
    <property type="term" value="P:fatty acid metabolic process"/>
    <property type="evidence" value="ECO:0007669"/>
    <property type="project" value="InterPro"/>
</dbReference>
<keyword evidence="5 10" id="KW-0443">Lipid metabolism</keyword>
<dbReference type="InterPro" id="IPR016699">
    <property type="entry name" value="Acid_ceramidase-like"/>
</dbReference>
<evidence type="ECO:0000259" key="12">
    <source>
        <dbReference type="Pfam" id="PF02275"/>
    </source>
</evidence>